<reference evidence="10 11" key="1">
    <citation type="journal article" date="2016" name="Nat. Commun.">
        <title>Thousands of microbial genomes shed light on interconnected biogeochemical processes in an aquifer system.</title>
        <authorList>
            <person name="Anantharaman K."/>
            <person name="Brown C.T."/>
            <person name="Hug L.A."/>
            <person name="Sharon I."/>
            <person name="Castelle C.J."/>
            <person name="Probst A.J."/>
            <person name="Thomas B.C."/>
            <person name="Singh A."/>
            <person name="Wilkins M.J."/>
            <person name="Karaoz U."/>
            <person name="Brodie E.L."/>
            <person name="Williams K.H."/>
            <person name="Hubbard S.S."/>
            <person name="Banfield J.F."/>
        </authorList>
    </citation>
    <scope>NUCLEOTIDE SEQUENCE [LARGE SCALE GENOMIC DNA]</scope>
</reference>
<keyword evidence="4" id="KW-0808">Transferase</keyword>
<evidence type="ECO:0000256" key="3">
    <source>
        <dbReference type="ARBA" id="ARBA00022676"/>
    </source>
</evidence>
<dbReference type="Proteomes" id="UP000176700">
    <property type="component" value="Unassembled WGS sequence"/>
</dbReference>
<evidence type="ECO:0000256" key="4">
    <source>
        <dbReference type="ARBA" id="ARBA00022679"/>
    </source>
</evidence>
<dbReference type="InterPro" id="IPR038731">
    <property type="entry name" value="RgtA/B/C-like"/>
</dbReference>
<feature type="transmembrane region" description="Helical" evidence="8">
    <location>
        <begin position="247"/>
        <end position="268"/>
    </location>
</feature>
<comment type="subcellular location">
    <subcellularLocation>
        <location evidence="1">Cell membrane</location>
        <topology evidence="1">Multi-pass membrane protein</topology>
    </subcellularLocation>
</comment>
<name>A0A1G2FZR7_9BACT</name>
<dbReference type="InterPro" id="IPR050297">
    <property type="entry name" value="LipidA_mod_glycosyltrf_83"/>
</dbReference>
<dbReference type="EMBL" id="MHNI01000005">
    <property type="protein sequence ID" value="OGZ43546.1"/>
    <property type="molecule type" value="Genomic_DNA"/>
</dbReference>
<dbReference type="AlphaFoldDB" id="A0A1G2FZR7"/>
<accession>A0A1G2FZR7</accession>
<feature type="transmembrane region" description="Helical" evidence="8">
    <location>
        <begin position="341"/>
        <end position="369"/>
    </location>
</feature>
<dbReference type="PANTHER" id="PTHR33908:SF11">
    <property type="entry name" value="MEMBRANE PROTEIN"/>
    <property type="match status" value="1"/>
</dbReference>
<protein>
    <recommendedName>
        <fullName evidence="9">Glycosyltransferase RgtA/B/C/D-like domain-containing protein</fullName>
    </recommendedName>
</protein>
<gene>
    <name evidence="10" type="ORF">A2W41_04415</name>
</gene>
<dbReference type="Pfam" id="PF13231">
    <property type="entry name" value="PMT_2"/>
    <property type="match status" value="1"/>
</dbReference>
<feature type="transmembrane region" description="Helical" evidence="8">
    <location>
        <begin position="134"/>
        <end position="152"/>
    </location>
</feature>
<feature type="transmembrane region" description="Helical" evidence="8">
    <location>
        <begin position="467"/>
        <end position="491"/>
    </location>
</feature>
<organism evidence="10 11">
    <name type="scientific">Candidatus Ryanbacteria bacterium RIFCSPHIGHO2_01_45_13</name>
    <dbReference type="NCBI Taxonomy" id="1802112"/>
    <lineage>
        <taxon>Bacteria</taxon>
        <taxon>Candidatus Ryaniibacteriota</taxon>
    </lineage>
</organism>
<sequence length="617" mass="70452">MTKSLQNTIAVFILLVMFFLMASSAWNDSAIMDELAHIPAGYSYVRFGDMRLNPEHPPLIKDLAGLPLLALDLRFPTDHRAWKDEVNGQWEMGSVFLYESGNDPDQILRFARFPMMLFAIFFGWVFFLWARKHYGAATAIIALLFFAFSPTFLAHSKYVTTDLAASFGFFIGITTFLRFLNYPSYKNILIAGVGFGVAQLLKFSLFLLVPFYAAIALVWILISHFEHLERVPLQKRVIHHVKHGLRYFKKIILIGLIGLLLIAVVYQLHVLNYPVEKQVSDTTIILGSFGMRPLVDATVWMANTPPLRGFAYYMLGLLMVVQRAAGGNTTYFLGTILSGSWWYYFPVVYLVKETLAFHILTALAGILAAKKIFKSNNKTFKGLRQWTREHFITFSLLLFIAFYWIYSMQANLNIGVRHVLPTFPFLYLLVAKEIKEWVKGTIIVNPHTFGALIKSLYKLYIRPIPKYLFIAVIMLWIVTGMLNTWPGYLAYFNEITLFTMPGYEWAVDSNFDWGQDLKRLSIWAKENNIERVALHYFGGGSPTYYMGDIFEPWWSAKGAPEGYFAISGTILQGSRGEPARGFVQKKEDSYEWLTGIKPIGKAGDSIFIYNLPVTGIQ</sequence>
<evidence type="ECO:0000256" key="2">
    <source>
        <dbReference type="ARBA" id="ARBA00022475"/>
    </source>
</evidence>
<keyword evidence="2" id="KW-1003">Cell membrane</keyword>
<keyword evidence="3" id="KW-0328">Glycosyltransferase</keyword>
<evidence type="ECO:0000259" key="9">
    <source>
        <dbReference type="Pfam" id="PF13231"/>
    </source>
</evidence>
<feature type="transmembrane region" description="Helical" evidence="8">
    <location>
        <begin position="412"/>
        <end position="430"/>
    </location>
</feature>
<keyword evidence="6 8" id="KW-1133">Transmembrane helix</keyword>
<dbReference type="GO" id="GO:0016763">
    <property type="term" value="F:pentosyltransferase activity"/>
    <property type="evidence" value="ECO:0007669"/>
    <property type="project" value="TreeGrafter"/>
</dbReference>
<dbReference type="PANTHER" id="PTHR33908">
    <property type="entry name" value="MANNOSYLTRANSFERASE YKCB-RELATED"/>
    <property type="match status" value="1"/>
</dbReference>
<proteinExistence type="predicted"/>
<evidence type="ECO:0000313" key="11">
    <source>
        <dbReference type="Proteomes" id="UP000176700"/>
    </source>
</evidence>
<feature type="domain" description="Glycosyltransferase RgtA/B/C/D-like" evidence="9">
    <location>
        <begin position="111"/>
        <end position="223"/>
    </location>
</feature>
<keyword evidence="7 8" id="KW-0472">Membrane</keyword>
<dbReference type="GO" id="GO:0009103">
    <property type="term" value="P:lipopolysaccharide biosynthetic process"/>
    <property type="evidence" value="ECO:0007669"/>
    <property type="project" value="UniProtKB-ARBA"/>
</dbReference>
<evidence type="ECO:0000256" key="6">
    <source>
        <dbReference type="ARBA" id="ARBA00022989"/>
    </source>
</evidence>
<feature type="transmembrane region" description="Helical" evidence="8">
    <location>
        <begin position="158"/>
        <end position="177"/>
    </location>
</feature>
<comment type="caution">
    <text evidence="10">The sequence shown here is derived from an EMBL/GenBank/DDBJ whole genome shotgun (WGS) entry which is preliminary data.</text>
</comment>
<evidence type="ECO:0000256" key="5">
    <source>
        <dbReference type="ARBA" id="ARBA00022692"/>
    </source>
</evidence>
<feature type="transmembrane region" description="Helical" evidence="8">
    <location>
        <begin position="390"/>
        <end position="406"/>
    </location>
</feature>
<feature type="transmembrane region" description="Helical" evidence="8">
    <location>
        <begin position="107"/>
        <end position="127"/>
    </location>
</feature>
<dbReference type="GO" id="GO:0005886">
    <property type="term" value="C:plasma membrane"/>
    <property type="evidence" value="ECO:0007669"/>
    <property type="project" value="UniProtKB-SubCell"/>
</dbReference>
<evidence type="ECO:0000256" key="8">
    <source>
        <dbReference type="SAM" id="Phobius"/>
    </source>
</evidence>
<evidence type="ECO:0000256" key="1">
    <source>
        <dbReference type="ARBA" id="ARBA00004651"/>
    </source>
</evidence>
<keyword evidence="5 8" id="KW-0812">Transmembrane</keyword>
<feature type="transmembrane region" description="Helical" evidence="8">
    <location>
        <begin position="207"/>
        <end position="226"/>
    </location>
</feature>
<evidence type="ECO:0000256" key="7">
    <source>
        <dbReference type="ARBA" id="ARBA00023136"/>
    </source>
</evidence>
<evidence type="ECO:0000313" key="10">
    <source>
        <dbReference type="EMBL" id="OGZ43546.1"/>
    </source>
</evidence>